<evidence type="ECO:0000256" key="3">
    <source>
        <dbReference type="SAM" id="SignalP"/>
    </source>
</evidence>
<name>A0A518IAT2_9PLAN</name>
<dbReference type="EMBL" id="CP037452">
    <property type="protein sequence ID" value="QDV50140.1"/>
    <property type="molecule type" value="Genomic_DNA"/>
</dbReference>
<feature type="compositionally biased region" description="Polar residues" evidence="1">
    <location>
        <begin position="1289"/>
        <end position="1305"/>
    </location>
</feature>
<evidence type="ECO:0000256" key="2">
    <source>
        <dbReference type="SAM" id="Phobius"/>
    </source>
</evidence>
<keyword evidence="5" id="KW-0436">Ligase</keyword>
<accession>A0A518IAT2</accession>
<dbReference type="Pfam" id="PF02514">
    <property type="entry name" value="CobN-Mg_chel"/>
    <property type="match status" value="1"/>
</dbReference>
<evidence type="ECO:0000313" key="6">
    <source>
        <dbReference type="Proteomes" id="UP000318313"/>
    </source>
</evidence>
<gene>
    <name evidence="5" type="primary">cobN</name>
    <name evidence="5" type="ORF">Enr17x_21780</name>
</gene>
<feature type="region of interest" description="Disordered" evidence="1">
    <location>
        <begin position="1284"/>
        <end position="1305"/>
    </location>
</feature>
<dbReference type="CDD" id="cd10150">
    <property type="entry name" value="CobN_like"/>
    <property type="match status" value="1"/>
</dbReference>
<dbReference type="Proteomes" id="UP000318313">
    <property type="component" value="Chromosome"/>
</dbReference>
<dbReference type="PANTHER" id="PTHR44119">
    <property type="entry name" value="MAGNESIUM-CHELATASE SUBUNIT CHLH, CHLOROPLASTIC"/>
    <property type="match status" value="1"/>
</dbReference>
<keyword evidence="2" id="KW-1133">Transmembrane helix</keyword>
<dbReference type="GO" id="GO:0051116">
    <property type="term" value="F:cobaltochelatase activity"/>
    <property type="evidence" value="ECO:0007669"/>
    <property type="project" value="UniProtKB-EC"/>
</dbReference>
<protein>
    <submittedName>
        <fullName evidence="5">Aerobic cobaltochelatase subunit CobN</fullName>
        <ecNumber evidence="5">6.6.1.2</ecNumber>
    </submittedName>
</protein>
<feature type="signal peptide" evidence="3">
    <location>
        <begin position="1"/>
        <end position="20"/>
    </location>
</feature>
<evidence type="ECO:0000259" key="4">
    <source>
        <dbReference type="Pfam" id="PF02514"/>
    </source>
</evidence>
<evidence type="ECO:0000256" key="1">
    <source>
        <dbReference type="SAM" id="MobiDB-lite"/>
    </source>
</evidence>
<organism evidence="5 6">
    <name type="scientific">Gimesia fumaroli</name>
    <dbReference type="NCBI Taxonomy" id="2527976"/>
    <lineage>
        <taxon>Bacteria</taxon>
        <taxon>Pseudomonadati</taxon>
        <taxon>Planctomycetota</taxon>
        <taxon>Planctomycetia</taxon>
        <taxon>Planctomycetales</taxon>
        <taxon>Planctomycetaceae</taxon>
        <taxon>Gimesia</taxon>
    </lineage>
</organism>
<sequence precursor="true">MRFIHWIYLSLILAAAPLQAEPPPAALKPPQKTQTTSPDKTAVQRLAFIGLHGGIFDILKRYEDDYQLQLDYFTDEQLTSGTVDFTPYQIVFFQHVRGQDRDHYRKLISSGRKQNPNLRIISISGLAEKHLPLLTQQGIIEHDEELKSYYGSSPENLRRFLLYVNVKYLKQSGTVLPAETVDRLTGLYHPDHEGMFKETQEFLKWSKQQGKEINNTPRVVIAVHSTHLAFQQPKVVDALIRQFEKKGILAVAMIDGGPDFETNIFQFKPEAVVHTCHSRESTTFREKLGVPHLHSIFFRKQSIKEWQNNLEGIAANEMALHVISQELLGAIEPQIGSGTLHGGGSPEAFTPIEERINHLADRTLNWTRLARTPNAEKKIAVVYYDREMGKAELMRGSATGMFMNGPRSLINVLNRMKNDGYSLSRVPQDEDELIELMQKQGRQIGVWAPGVLDRLARSGNAVLIPVAAYNKWLEEKVPPKQREAIIKHWGPPPGKFLVWEDVGEKFIVVPRIDLGNVILLPQPLRGEAHDTSLVHNKLVPPPHNYLATYFWLQEGFTADAMIHFGTHGTEFLLPGKPVGLSSSDWSDMIMGAIPNINPWIINNLGESSPVRRRAYATLINHLVPPSVNAELSDELLNLHNDIDKWVILEEGALKEKFRTSITDQFLKANLHQDLRLPLEENQLLTPKQIEQVLEYMHDIHNETTPVSLHVLGEAPPRNLMLPWIVTCLGKRFRDALNEVVTVPPEEALNPGDKQKYLRKKSEEIVTLLLDQGFSPHEAVQSVVEKPLTDILPEKVTKGLALTQTLDEAFTHTHNEVDNLLAALNGKYISPGPGNSPDRNPAVVPTGRNMYLVNPEEVPSRPSWQIGKQLVDQLLAQHLKDKGHYPEKIAFTLNSFATFQDYGVMEAQILYLMGVEPVWDERNLVAELKLIPAAELGRPRVDVFISALGYYRDMLPTRMRLIDKAIRLVASQNEPNNIIYQNSQQVKAELEQQGVKPEKAERLSRARIFGSPPGQFGSAGYYYLVERSGEWDTREELLNTYLSFSRHVYTDGIWGEDAPETYNRQIQGTEVLIRSWSDRTRSPLSNKYDWYKGGSLSLAIKHLTGKEPEWFFSDVRDPDQASMVNAEDALRKDYRVRLFNRKWIEGMMKEGYAGADQIAVHVSNTMGWKIMRENSVTDETWNEIVDTYIRDKRNLNIKEWFESENPFAYQEVTEILLESARKEYWKPSPETLQEVAIEYAKSVVRHGEGGGLRGGGNKKLEAFVEKVLSAPGSKELDTLLASYQKKSRESVTTQEPKPNQITQKENQNIEQQISQTEQVEGNELMPAEEKPEQAAPEQYLPWVLLLILACGTLVVVGFWAGRGIPSK</sequence>
<feature type="chain" id="PRO_5021998825" evidence="3">
    <location>
        <begin position="21"/>
        <end position="1366"/>
    </location>
</feature>
<dbReference type="KEGG" id="gfm:Enr17x_21780"/>
<feature type="transmembrane region" description="Helical" evidence="2">
    <location>
        <begin position="1338"/>
        <end position="1360"/>
    </location>
</feature>
<feature type="domain" description="CobN/magnesium chelatase" evidence="4">
    <location>
        <begin position="152"/>
        <end position="1231"/>
    </location>
</feature>
<dbReference type="RefSeq" id="WP_198001085.1">
    <property type="nucleotide sequence ID" value="NZ_CP037452.1"/>
</dbReference>
<evidence type="ECO:0000313" key="5">
    <source>
        <dbReference type="EMBL" id="QDV50140.1"/>
    </source>
</evidence>
<dbReference type="PANTHER" id="PTHR44119:SF4">
    <property type="entry name" value="AEROBIC COBALTOCHELATASE SUBUNIT COBN"/>
    <property type="match status" value="1"/>
</dbReference>
<keyword evidence="3" id="KW-0732">Signal</keyword>
<keyword evidence="2" id="KW-0812">Transmembrane</keyword>
<dbReference type="EC" id="6.6.1.2" evidence="5"/>
<keyword evidence="2" id="KW-0472">Membrane</keyword>
<reference evidence="5 6" key="1">
    <citation type="submission" date="2019-03" db="EMBL/GenBank/DDBJ databases">
        <title>Deep-cultivation of Planctomycetes and their phenomic and genomic characterization uncovers novel biology.</title>
        <authorList>
            <person name="Wiegand S."/>
            <person name="Jogler M."/>
            <person name="Boedeker C."/>
            <person name="Pinto D."/>
            <person name="Vollmers J."/>
            <person name="Rivas-Marin E."/>
            <person name="Kohn T."/>
            <person name="Peeters S.H."/>
            <person name="Heuer A."/>
            <person name="Rast P."/>
            <person name="Oberbeckmann S."/>
            <person name="Bunk B."/>
            <person name="Jeske O."/>
            <person name="Meyerdierks A."/>
            <person name="Storesund J.E."/>
            <person name="Kallscheuer N."/>
            <person name="Luecker S."/>
            <person name="Lage O.M."/>
            <person name="Pohl T."/>
            <person name="Merkel B.J."/>
            <person name="Hornburger P."/>
            <person name="Mueller R.-W."/>
            <person name="Bruemmer F."/>
            <person name="Labrenz M."/>
            <person name="Spormann A.M."/>
            <person name="Op den Camp H."/>
            <person name="Overmann J."/>
            <person name="Amann R."/>
            <person name="Jetten M.S.M."/>
            <person name="Mascher T."/>
            <person name="Medema M.H."/>
            <person name="Devos D.P."/>
            <person name="Kaster A.-K."/>
            <person name="Ovreas L."/>
            <person name="Rohde M."/>
            <person name="Galperin M.Y."/>
            <person name="Jogler C."/>
        </authorList>
    </citation>
    <scope>NUCLEOTIDE SEQUENCE [LARGE SCALE GENOMIC DNA]</scope>
    <source>
        <strain evidence="5 6">Enr17</strain>
    </source>
</reference>
<dbReference type="InterPro" id="IPR003672">
    <property type="entry name" value="CobN/Mg_chltase"/>
</dbReference>
<keyword evidence="6" id="KW-1185">Reference proteome</keyword>
<proteinExistence type="predicted"/>